<dbReference type="Pfam" id="PF11326">
    <property type="entry name" value="PANTS-like"/>
    <property type="match status" value="1"/>
</dbReference>
<organism evidence="2 3">
    <name type="scientific">Cephalotrichum gorgonifer</name>
    <dbReference type="NCBI Taxonomy" id="2041049"/>
    <lineage>
        <taxon>Eukaryota</taxon>
        <taxon>Fungi</taxon>
        <taxon>Dikarya</taxon>
        <taxon>Ascomycota</taxon>
        <taxon>Pezizomycotina</taxon>
        <taxon>Sordariomycetes</taxon>
        <taxon>Hypocreomycetidae</taxon>
        <taxon>Microascales</taxon>
        <taxon>Microascaceae</taxon>
        <taxon>Cephalotrichum</taxon>
    </lineage>
</organism>
<dbReference type="AlphaFoldDB" id="A0AAE8SXG8"/>
<feature type="compositionally biased region" description="Low complexity" evidence="1">
    <location>
        <begin position="74"/>
        <end position="88"/>
    </location>
</feature>
<feature type="compositionally biased region" description="Pro residues" evidence="1">
    <location>
        <begin position="20"/>
        <end position="29"/>
    </location>
</feature>
<keyword evidence="3" id="KW-1185">Reference proteome</keyword>
<evidence type="ECO:0000313" key="2">
    <source>
        <dbReference type="EMBL" id="SPO03932.1"/>
    </source>
</evidence>
<accession>A0AAE8SXG8</accession>
<sequence length="259" mass="29066">MGWLWASPSSERPRQTPPASQSPPAPTPPKQTADEHDADELKKFLMELQADFNAKPNTPAPKAGLTQPVLQQPTTTTTTTSSSSSTPSTAFSLSSWLPFLAVKSAKPEEGPLPTSTSRTATPTTEALAHSLRPTSMSCRQAFDLAYACQSIGGQFTSVYRDGALRSCSHLWDDFWFCMRTKSYTGPVKDEMVREHYRKKELLKYGGKPNSEDVWESRESMVEPGTVFREPLVEEVLSDDEWQLMEIERRKQIRRELGYE</sequence>
<dbReference type="InterPro" id="IPR021475">
    <property type="entry name" value="Pants/Emi1-like"/>
</dbReference>
<dbReference type="PANTHER" id="PTHR28052">
    <property type="entry name" value="UPF0545 PROTEIN C22ORF39"/>
    <property type="match status" value="1"/>
</dbReference>
<reference evidence="2" key="1">
    <citation type="submission" date="2018-03" db="EMBL/GenBank/DDBJ databases">
        <authorList>
            <person name="Guldener U."/>
        </authorList>
    </citation>
    <scope>NUCLEOTIDE SEQUENCE</scope>
</reference>
<proteinExistence type="predicted"/>
<dbReference type="EMBL" id="ONZQ02000009">
    <property type="protein sequence ID" value="SPO03932.1"/>
    <property type="molecule type" value="Genomic_DNA"/>
</dbReference>
<dbReference type="PANTHER" id="PTHR28052:SF1">
    <property type="entry name" value="UPF0545 PROTEIN C22ORF39"/>
    <property type="match status" value="1"/>
</dbReference>
<name>A0AAE8SXG8_9PEZI</name>
<protein>
    <recommendedName>
        <fullName evidence="4">DUF3128 domain-containing protein</fullName>
    </recommendedName>
</protein>
<dbReference type="Proteomes" id="UP001187682">
    <property type="component" value="Unassembled WGS sequence"/>
</dbReference>
<evidence type="ECO:0000256" key="1">
    <source>
        <dbReference type="SAM" id="MobiDB-lite"/>
    </source>
</evidence>
<evidence type="ECO:0008006" key="4">
    <source>
        <dbReference type="Google" id="ProtNLM"/>
    </source>
</evidence>
<gene>
    <name evidence="2" type="ORF">DNG_06615</name>
</gene>
<evidence type="ECO:0000313" key="3">
    <source>
        <dbReference type="Proteomes" id="UP001187682"/>
    </source>
</evidence>
<comment type="caution">
    <text evidence="2">The sequence shown here is derived from an EMBL/GenBank/DDBJ whole genome shotgun (WGS) entry which is preliminary data.</text>
</comment>
<feature type="region of interest" description="Disordered" evidence="1">
    <location>
        <begin position="1"/>
        <end position="88"/>
    </location>
</feature>
<feature type="compositionally biased region" description="Basic and acidic residues" evidence="1">
    <location>
        <begin position="32"/>
        <end position="45"/>
    </location>
</feature>